<organism evidence="9 10">
    <name type="scientific">Kingdonia uniflora</name>
    <dbReference type="NCBI Taxonomy" id="39325"/>
    <lineage>
        <taxon>Eukaryota</taxon>
        <taxon>Viridiplantae</taxon>
        <taxon>Streptophyta</taxon>
        <taxon>Embryophyta</taxon>
        <taxon>Tracheophyta</taxon>
        <taxon>Spermatophyta</taxon>
        <taxon>Magnoliopsida</taxon>
        <taxon>Ranunculales</taxon>
        <taxon>Circaeasteraceae</taxon>
        <taxon>Kingdonia</taxon>
    </lineage>
</organism>
<comment type="caution">
    <text evidence="9">The sequence shown here is derived from an EMBL/GenBank/DDBJ whole genome shotgun (WGS) entry which is preliminary data.</text>
</comment>
<evidence type="ECO:0000256" key="1">
    <source>
        <dbReference type="ARBA" id="ARBA00022741"/>
    </source>
</evidence>
<dbReference type="PANTHER" id="PTHR10887:SF495">
    <property type="entry name" value="HELICASE SENATAXIN ISOFORM X1-RELATED"/>
    <property type="match status" value="1"/>
</dbReference>
<feature type="compositionally biased region" description="Low complexity" evidence="5">
    <location>
        <begin position="2091"/>
        <end position="2104"/>
    </location>
</feature>
<feature type="domain" description="DNA2/NAM7 helicase helicase" evidence="6">
    <location>
        <begin position="1467"/>
        <end position="1839"/>
    </location>
</feature>
<dbReference type="InterPro" id="IPR047187">
    <property type="entry name" value="SF1_C_Upf1"/>
</dbReference>
<dbReference type="Proteomes" id="UP000541444">
    <property type="component" value="Unassembled WGS sequence"/>
</dbReference>
<feature type="region of interest" description="Disordered" evidence="5">
    <location>
        <begin position="2209"/>
        <end position="2240"/>
    </location>
</feature>
<keyword evidence="1" id="KW-0547">Nucleotide-binding</keyword>
<evidence type="ECO:0000259" key="6">
    <source>
        <dbReference type="Pfam" id="PF13086"/>
    </source>
</evidence>
<evidence type="ECO:0000256" key="2">
    <source>
        <dbReference type="ARBA" id="ARBA00022801"/>
    </source>
</evidence>
<feature type="domain" description="DNA2/NAM7 helicase-like C-terminal" evidence="7">
    <location>
        <begin position="1847"/>
        <end position="2053"/>
    </location>
</feature>
<keyword evidence="2" id="KW-0378">Hydrolase</keyword>
<dbReference type="GO" id="GO:0005524">
    <property type="term" value="F:ATP binding"/>
    <property type="evidence" value="ECO:0007669"/>
    <property type="project" value="UniProtKB-KW"/>
</dbReference>
<dbReference type="PANTHER" id="PTHR10887">
    <property type="entry name" value="DNA2/NAM7 HELICASE FAMILY"/>
    <property type="match status" value="1"/>
</dbReference>
<feature type="compositionally biased region" description="Polar residues" evidence="5">
    <location>
        <begin position="2181"/>
        <end position="2190"/>
    </location>
</feature>
<feature type="region of interest" description="Disordered" evidence="5">
    <location>
        <begin position="1093"/>
        <end position="1147"/>
    </location>
</feature>
<feature type="region of interest" description="Disordered" evidence="5">
    <location>
        <begin position="2086"/>
        <end position="2196"/>
    </location>
</feature>
<keyword evidence="4" id="KW-0067">ATP-binding</keyword>
<feature type="compositionally biased region" description="Polar residues" evidence="5">
    <location>
        <begin position="2212"/>
        <end position="2225"/>
    </location>
</feature>
<feature type="region of interest" description="Disordered" evidence="5">
    <location>
        <begin position="2265"/>
        <end position="2313"/>
    </location>
</feature>
<feature type="domain" description="Helicase SEN1 beta-barrel" evidence="8">
    <location>
        <begin position="1302"/>
        <end position="1407"/>
    </location>
</feature>
<dbReference type="EMBL" id="JACGCM010002299">
    <property type="protein sequence ID" value="KAF6141788.1"/>
    <property type="molecule type" value="Genomic_DNA"/>
</dbReference>
<proteinExistence type="predicted"/>
<feature type="compositionally biased region" description="Basic and acidic residues" evidence="5">
    <location>
        <begin position="2129"/>
        <end position="2159"/>
    </location>
</feature>
<evidence type="ECO:0000313" key="10">
    <source>
        <dbReference type="Proteomes" id="UP000541444"/>
    </source>
</evidence>
<dbReference type="FunFam" id="3.40.50.300:FF:000326">
    <property type="entry name" value="P-loop containing nucleoside triphosphate hydrolase"/>
    <property type="match status" value="1"/>
</dbReference>
<accession>A0A7J7LGW1</accession>
<dbReference type="GO" id="GO:0005694">
    <property type="term" value="C:chromosome"/>
    <property type="evidence" value="ECO:0007669"/>
    <property type="project" value="UniProtKB-ARBA"/>
</dbReference>
<keyword evidence="10" id="KW-1185">Reference proteome</keyword>
<dbReference type="Pfam" id="PF13086">
    <property type="entry name" value="AAA_11"/>
    <property type="match status" value="1"/>
</dbReference>
<feature type="compositionally biased region" description="Polar residues" evidence="5">
    <location>
        <begin position="1097"/>
        <end position="1116"/>
    </location>
</feature>
<dbReference type="InterPro" id="IPR056474">
    <property type="entry name" value="SEN1_barrel"/>
</dbReference>
<feature type="compositionally biased region" description="Polar residues" evidence="5">
    <location>
        <begin position="1132"/>
        <end position="1147"/>
    </location>
</feature>
<dbReference type="SUPFAM" id="SSF52540">
    <property type="entry name" value="P-loop containing nucleoside triphosphate hydrolases"/>
    <property type="match status" value="1"/>
</dbReference>
<dbReference type="InterPro" id="IPR041677">
    <property type="entry name" value="DNA2/NAM7_AAA_11"/>
</dbReference>
<evidence type="ECO:0000313" key="9">
    <source>
        <dbReference type="EMBL" id="KAF6141788.1"/>
    </source>
</evidence>
<evidence type="ECO:0000259" key="8">
    <source>
        <dbReference type="Pfam" id="PF23576"/>
    </source>
</evidence>
<evidence type="ECO:0000259" key="7">
    <source>
        <dbReference type="Pfam" id="PF13087"/>
    </source>
</evidence>
<protein>
    <submittedName>
        <fullName evidence="9">Uncharacterized protein</fullName>
    </submittedName>
</protein>
<dbReference type="Pfam" id="PF23576">
    <property type="entry name" value="SEN1_barrel"/>
    <property type="match status" value="1"/>
</dbReference>
<evidence type="ECO:0000256" key="4">
    <source>
        <dbReference type="ARBA" id="ARBA00022840"/>
    </source>
</evidence>
<dbReference type="CDD" id="cd18042">
    <property type="entry name" value="DEXXQc_SETX"/>
    <property type="match status" value="1"/>
</dbReference>
<evidence type="ECO:0000256" key="5">
    <source>
        <dbReference type="SAM" id="MobiDB-lite"/>
    </source>
</evidence>
<evidence type="ECO:0000256" key="3">
    <source>
        <dbReference type="ARBA" id="ARBA00022806"/>
    </source>
</evidence>
<dbReference type="InterPro" id="IPR041679">
    <property type="entry name" value="DNA2/NAM7-like_C"/>
</dbReference>
<reference evidence="9 10" key="1">
    <citation type="journal article" date="2020" name="IScience">
        <title>Genome Sequencing of the Endangered Kingdonia uniflora (Circaeasteraceae, Ranunculales) Reveals Potential Mechanisms of Evolutionary Specialization.</title>
        <authorList>
            <person name="Sun Y."/>
            <person name="Deng T."/>
            <person name="Zhang A."/>
            <person name="Moore M.J."/>
            <person name="Landis J.B."/>
            <person name="Lin N."/>
            <person name="Zhang H."/>
            <person name="Zhang X."/>
            <person name="Huang J."/>
            <person name="Zhang X."/>
            <person name="Sun H."/>
            <person name="Wang H."/>
        </authorList>
    </citation>
    <scope>NUCLEOTIDE SEQUENCE [LARGE SCALE GENOMIC DNA]</scope>
    <source>
        <strain evidence="9">TB1705</strain>
        <tissue evidence="9">Leaf</tissue>
    </source>
</reference>
<dbReference type="Pfam" id="PF13087">
    <property type="entry name" value="AAA_12"/>
    <property type="match status" value="1"/>
</dbReference>
<feature type="compositionally biased region" description="Polar residues" evidence="5">
    <location>
        <begin position="2296"/>
        <end position="2305"/>
    </location>
</feature>
<sequence length="2332" mass="263299">MEDEVLEQTPPLSAMEDHEILEQMPPTEDILEVVSYDFKEERFAQLHRSAIGFPDTRRQLLDRWRGIEEDDEVSWSDELKQKEIRRAKEEWFSDTFNYLITLPKETHIWCGSWDLMGSLLETFYNYSKDKRDDSHLRRIWKRISQEMRVCTQCICQHHQAQEMYKTEYESSYISNLLSLLRSLDEERVTEHLKEINTREGGKYDTELHNAEVVSVMFEVLMFPVLLDDQSLSTEFQIFIEAVDGSHELTLAGHQQYPGVYALLFLRSRGARSIGLRLAGYMGKLRRAEDLEPLQPLLKKCISFLETEALPSSSDTTRPRVQLERITVWLGIKALLGFLEPPAFEEGILERYPVFLSIVLNHVSDDSPEFTYAVNCLRLLFEMLGCKLWLRTTLSPSVMRNTLLGQCFHTRNEKSHKEIFDLFRPFLQASLQDGEHEKQRRHFIYFLLHQVNMSSNFSILMRKKACQIALLIIHRGYKMNPPCPPFECAHMWAPSLISSLKDSSLHSSLRQPAFDLIHTIIVSDATALIISMLKFHKHPSVDSTISAYLEDDEEYLTLSEDVEEKDTSCWCEFSAQSKLIFQECRGWLCVPMLWFDVLVEVIPSVLPISFSKAVLWSLSRFSMVEPENSTEMALPVRDWLSSYAGNISGSFGWQVPTGSDDGGDGKESKNSIKASTMCISLIKVFKRFTAQFVIQMEHGELWRQWTWEPRMAESMILLLLDPNDNVRQVDRLILEHVSKTQGLSCALQFLCTSGSSLSAIFSGLKHTLKLVLLDTVISNFQNLHHLFFVVRKILKEATSSPQKAQGNIVNGSKNSSFLAEGGFLRQPDFNASPVKILGPENGVDAKCWERFSCLLSACLWPSMRKCLLVGKEFINNKNSQMTCVRLLEVLPAIYERLYPSPVTNAAIPDVFDFKWLLDLVDWGKSSLAIITRYWKQCVNTLLNFLKRVCGDESTKIIQTIETLLSRDGVVTDELKKQVSCLSISLSAEASHYIDLSPLKPKCSILEIPSLQRIHLDIDTEPSHFEDIDVQLLDSKAKNEADDKLIVLSDDEVEKKDSPDTRVLSHSQLSRSISTDKKFSSSVNKISLQDNRLSRPVSAISTSRLSSQKHGSNASRGKQTPIHLVQSKGKCSDETASSRSYDQASSVASSATNMDIEAKNDILKEIIRDKEEDTWEAALKAAKRPQRLITQLGPAVPKRQVIQLSMPLENKTGYLRKLNCGVKRLSTPRLDEWYKPILELDYFSTVGLSSANEDEKRTSVKLMEVPSCFESPEHYVKIFRPLVLEEFKAQLHSSFMEASSSEEMWSGSISVLSVERVDDFHLVRCVIDDSESTASRGVSENDLILLTKQPLQKSAHDFHMIGKVERREKDQKKRPSILVIKFYLQNGSPRLNKAKRFLIERSKWYLSRIMSITSQLREFQALSSLNDIPIISVILKPTTARAIGSMNESKKVDLSKLSQPLQRVLKSSFNDSQLQAIGVAIGTHDSRRECELSLIQGPPGTGKTRTILAIVSGILALRSRQRNDMASKSLNSSTSFTNQRAKISESAAIARAWQDAAYARQISEDVEKNPKSADNFLRGRVLLCAQSNAAVDELISRISKEGLYGSDGELYKPYLVRVGNAKTVHPCSLPFFIDNLVDERLEEEKVNKNDTKNDSVGDSSTILRSNLEKIVDRIRFYEAKRANIKDGSLDPKGVSEDGAPYNEDAQEMSDVEVGAKLNKLYQQKREISRDLSAAQAKEKKDYEEIKALKSKLRKSILREAEIVVTTLSGCGGDLHAVCSESLSNYKFGNSSEHTLFDAVVIDEAAQALEPATLIPLQLLKSNATKCVMVGDPKQLPATVLSHNASKFLYECSMFERLQRAGHPVVMLTEQYRMHPEICMFPSLHFYDNKLINGDNMTSKSAPFHEVGFLGPYIFFDVTDGQECHGKSSGAMSLYNECEANAAVELLRFFKKRYPSEFYGGRIGIISPYKKQVSILRSRFSSAFGSSETSDMEFNTVDGFQGREVDILILSTVRASSASSTKSAFNSSIIGFVADVRRMNVALTRAKLSLWIIGNANTLQTNQNWAALLKNANERKLIISAAKPYEFVSGRPLSSTGKKPSFTSSSSHSKHLKPTTTKDEVDGTNTKNANHIVEKYKGRPEMDRRRSMQDSQYKRKELERKQVNSVSKQSSGKEKYVCEKSGSKTKSGDSQQEPKAVNRTLKVEVLQGMKVSEHGMNQNKSETSQATEPSGVETPKDLVTTRKRQRDAVDALLSSSLISSKKLDTTCKSGLTNGAIRPPKQRKAPSTSSTRLLQDRESMGTSQQTHRLLNTKDRFSSARGLDKEWKSFKDRVQDL</sequence>
<dbReference type="CDD" id="cd18808">
    <property type="entry name" value="SF1_C_Upf1"/>
    <property type="match status" value="1"/>
</dbReference>
<dbReference type="Gene3D" id="3.40.50.300">
    <property type="entry name" value="P-loop containing nucleotide triphosphate hydrolases"/>
    <property type="match status" value="2"/>
</dbReference>
<dbReference type="OrthoDB" id="6513042at2759"/>
<dbReference type="InterPro" id="IPR027417">
    <property type="entry name" value="P-loop_NTPase"/>
</dbReference>
<gene>
    <name evidence="9" type="ORF">GIB67_027966</name>
</gene>
<dbReference type="InterPro" id="IPR045055">
    <property type="entry name" value="DNA2/NAM7-like"/>
</dbReference>
<name>A0A7J7LGW1_9MAGN</name>
<keyword evidence="3" id="KW-0347">Helicase</keyword>
<feature type="compositionally biased region" description="Basic and acidic residues" evidence="5">
    <location>
        <begin position="2168"/>
        <end position="2179"/>
    </location>
</feature>
<dbReference type="GO" id="GO:0016787">
    <property type="term" value="F:hydrolase activity"/>
    <property type="evidence" value="ECO:0007669"/>
    <property type="project" value="UniProtKB-KW"/>
</dbReference>
<dbReference type="GO" id="GO:0004386">
    <property type="term" value="F:helicase activity"/>
    <property type="evidence" value="ECO:0007669"/>
    <property type="project" value="UniProtKB-KW"/>
</dbReference>